<evidence type="ECO:0000313" key="1">
    <source>
        <dbReference type="Proteomes" id="UP000095283"/>
    </source>
</evidence>
<keyword evidence="1" id="KW-1185">Reference proteome</keyword>
<dbReference type="Proteomes" id="UP000095283">
    <property type="component" value="Unplaced"/>
</dbReference>
<proteinExistence type="predicted"/>
<accession>A0A1I7X216</accession>
<dbReference type="AlphaFoldDB" id="A0A1I7X216"/>
<protein>
    <submittedName>
        <fullName evidence="2">Uncharacterized protein</fullName>
    </submittedName>
</protein>
<name>A0A1I7X216_HETBA</name>
<evidence type="ECO:0000313" key="2">
    <source>
        <dbReference type="WBParaSite" id="Hba_11445"/>
    </source>
</evidence>
<reference evidence="2" key="1">
    <citation type="submission" date="2016-11" db="UniProtKB">
        <authorList>
            <consortium name="WormBaseParasite"/>
        </authorList>
    </citation>
    <scope>IDENTIFICATION</scope>
</reference>
<organism evidence="1 2">
    <name type="scientific">Heterorhabditis bacteriophora</name>
    <name type="common">Entomopathogenic nematode worm</name>
    <dbReference type="NCBI Taxonomy" id="37862"/>
    <lineage>
        <taxon>Eukaryota</taxon>
        <taxon>Metazoa</taxon>
        <taxon>Ecdysozoa</taxon>
        <taxon>Nematoda</taxon>
        <taxon>Chromadorea</taxon>
        <taxon>Rhabditida</taxon>
        <taxon>Rhabditina</taxon>
        <taxon>Rhabditomorpha</taxon>
        <taxon>Strongyloidea</taxon>
        <taxon>Heterorhabditidae</taxon>
        <taxon>Heterorhabditis</taxon>
    </lineage>
</organism>
<dbReference type="WBParaSite" id="Hba_11445">
    <property type="protein sequence ID" value="Hba_11445"/>
    <property type="gene ID" value="Hba_11445"/>
</dbReference>
<sequence>MKTRKQCKRLAKPSCNPMHSIGKWHFFNRFASRLYATNYCNSILSL</sequence>